<feature type="compositionally biased region" description="Low complexity" evidence="5">
    <location>
        <begin position="207"/>
        <end position="225"/>
    </location>
</feature>
<dbReference type="PROSITE" id="PS00690">
    <property type="entry name" value="DEAH_ATP_HELICASE"/>
    <property type="match status" value="1"/>
</dbReference>
<feature type="domain" description="RWD" evidence="6">
    <location>
        <begin position="663"/>
        <end position="784"/>
    </location>
</feature>
<dbReference type="InterPro" id="IPR007502">
    <property type="entry name" value="Helicase-assoc_dom"/>
</dbReference>
<dbReference type="GO" id="GO:0016787">
    <property type="term" value="F:hydrolase activity"/>
    <property type="evidence" value="ECO:0007669"/>
    <property type="project" value="UniProtKB-KW"/>
</dbReference>
<feature type="region of interest" description="Disordered" evidence="5">
    <location>
        <begin position="869"/>
        <end position="898"/>
    </location>
</feature>
<dbReference type="Gene3D" id="3.40.50.300">
    <property type="entry name" value="P-loop containing nucleotide triphosphate hydrolases"/>
    <property type="match status" value="2"/>
</dbReference>
<dbReference type="InterPro" id="IPR014001">
    <property type="entry name" value="Helicase_ATP-bd"/>
</dbReference>
<dbReference type="SMART" id="SM00847">
    <property type="entry name" value="HA2"/>
    <property type="match status" value="1"/>
</dbReference>
<sequence>MGKDKVKPPAANAAPAEPAVAPGTRPPKGHKQRGAGTVITAKPAVVTNDGIVLKAHERLPFQLLQEYCQREKRPNAKYYPNPPGRKFKVVLPDGKNEKNDMTFATAQTFETDSVAKDFAALLALFHLQKSLPLERRLPEPYSTSWTTMINADKEQAKADAKPGRGGASAASAAKTGASTTNTIPASAAASKPGADPVSDDSKVSTPNNSVATTSTTHANANATNSKMNNKSSTTMSVSLNRETADWLCDNCGHQNFACLASGLPRVKCFRCQTAKSATCQLVASSTAVATENSNNAKTTNKPAIAAVNLLAGKNTSSNFATRAEEERAVQEKRAVQKRKQYFFDALRRANRPHIVHIPTALRVKLEALLGMASSISGSSSSAGDEIQLEEVLQTYQESGLFPPDLCNVSLVEQHQVLVRVSQQLIAQSFQSTHVANSVHEVLLQSADDLLDDAIETLETAGEAENTTKLIVLFEKSLSEACLKHLCMNLEESHLPDAYNPKFFEKSKKLSVFGKAAAEDASANEKMESSATEVGSKHDTVSDSVESELDLVIASNPALLSLWNDLCTHCSCNTNVSSNAAGNNAINRVDIAKAVLSAVALTSATSTGSDDYNVDRLYLLSLLLLHHAETNVNNDGTLSAEIETLRAALQPDYSSAGDFDVLMEEIESLDAIFENNFHSKYISDSVLSYYDISIAVSLEQLNVRAKFTLGKLSSLTLKIVVPSLCAYPTQVPLVYLYSGDSAISGNSSFILSELQSALRSKANEFVGEMMIYQVYSYLQECIDQHTGSSTSSSNSSGNSAPIGGVSRRLELFSAYLSSNDSRYQELISLTSAASSAERSANGASDKAASVKTVATVQEIDDDTVTTQATYTTTSTANSNNATNRNNNTAGNKSNKGRSVHSFWTVSTNNAVVKASTSSEKMMQSRRLLPSYAMREEIINVVQNNRAIVLTGETGCGKTTQVPQFLYEHNNKEKILICQPRRLAAVGVATRVAEEVGCALGQEVGYMVKGDSQTSATTRIAFCTYGVLLRRLQDDPTLDAISTVILDEVHERGMDSDFTLALLMFAMSERKDLKLILMSATIQTDHFASYLSKWLNTPTTVPVLFIPGFTFPVVEFYKGDYEGQVRAFRDFVAGAGRRSDYDDYEDENTSNSSNSADYTIGGYQRKGDIDFDLLAKLVMVLARGPDCVSQNDAIVRESKQGAVAAAPKSVIVHKDLFAPAHGSILIFMPGVPEINKLARLLQQHYKHDASGAPRLKILPLHGNLSPNEQKVVFHDAGHNEIKIVISTNVAEASVTIPDVSVVIDTCKVKEIQFDTEIQTSVLTTKFAALDSLRQRRGRAGRVQKGRCFRLITRGTHDKLPQHSVPEILRVPLEKIVLQVKAMLGAKKLLAEKKGPTKSTKATKSAQAGSVSPLDAMDTMLLLSRCPDVPAASSVASAEKLLIQIQALSPTTSALTPLGVHLSTLPCMPRIGRLAVYGALLGCAYSATVVGACMSVRSPFNPSQDSEVVRAVNRAKDQFSGGSVLRSDYTVLVNLVNEFDNVKNKRAFCKTYGLSFERMTEIKESQRDLLTGLVDIGLLRSVQEGLNMTGHANRNASKSRLVAATLCAGLYPQLGKILRPTKRFVEVMGNAVERDSQAKELKFYIPQMSLLSGTDATGAAASTTNASATSSGTVGAKIPDKRNIDISVDDKHRVFLHPSSVNFDNSVFKESNFLMYGERQLVTYTNNNTGNQESKIYLRDTTEASAFALLFFGGVLEVEYSDGIVTVDGWIRFTAPGRIVAIIQEMRKAFDQILQSKFEDPSLDISTAPVVELTCQLLDLNAQY</sequence>
<evidence type="ECO:0000259" key="8">
    <source>
        <dbReference type="PROSITE" id="PS51194"/>
    </source>
</evidence>
<accession>A0A7S3M923</accession>
<feature type="compositionally biased region" description="Polar residues" evidence="5">
    <location>
        <begin position="226"/>
        <end position="236"/>
    </location>
</feature>
<dbReference type="SUPFAM" id="SSF52540">
    <property type="entry name" value="P-loop containing nucleoside triphosphate hydrolases"/>
    <property type="match status" value="1"/>
</dbReference>
<dbReference type="InterPro" id="IPR011545">
    <property type="entry name" value="DEAD/DEAH_box_helicase_dom"/>
</dbReference>
<dbReference type="InterPro" id="IPR002464">
    <property type="entry name" value="DNA/RNA_helicase_DEAH_CS"/>
</dbReference>
<dbReference type="InterPro" id="IPR016135">
    <property type="entry name" value="UBQ-conjugating_enzyme/RWD"/>
</dbReference>
<evidence type="ECO:0000256" key="1">
    <source>
        <dbReference type="ARBA" id="ARBA00022741"/>
    </source>
</evidence>
<dbReference type="InterPro" id="IPR001650">
    <property type="entry name" value="Helicase_C-like"/>
</dbReference>
<dbReference type="PANTHER" id="PTHR18934">
    <property type="entry name" value="ATP-DEPENDENT RNA HELICASE"/>
    <property type="match status" value="1"/>
</dbReference>
<feature type="domain" description="Helicase C-terminal" evidence="8">
    <location>
        <begin position="1210"/>
        <end position="1381"/>
    </location>
</feature>
<dbReference type="Pfam" id="PF24385">
    <property type="entry name" value="DSRM_DHX29"/>
    <property type="match status" value="1"/>
</dbReference>
<proteinExistence type="predicted"/>
<dbReference type="Pfam" id="PF26026">
    <property type="entry name" value="RNA_hel_CTD"/>
    <property type="match status" value="1"/>
</dbReference>
<dbReference type="Pfam" id="PF00271">
    <property type="entry name" value="Helicase_C"/>
    <property type="match status" value="1"/>
</dbReference>
<dbReference type="InterPro" id="IPR056328">
    <property type="entry name" value="DSRM_DHX29"/>
</dbReference>
<dbReference type="EMBL" id="HBIC01037681">
    <property type="protein sequence ID" value="CAE0290425.1"/>
    <property type="molecule type" value="Transcribed_RNA"/>
</dbReference>
<keyword evidence="3" id="KW-0347">Helicase</keyword>
<name>A0A7S3M923_9STRA</name>
<dbReference type="PROSITE" id="PS51194">
    <property type="entry name" value="HELICASE_CTER"/>
    <property type="match status" value="1"/>
</dbReference>
<dbReference type="Gene3D" id="3.10.110.10">
    <property type="entry name" value="Ubiquitin Conjugating Enzyme"/>
    <property type="match status" value="1"/>
</dbReference>
<dbReference type="Gene3D" id="1.20.120.1080">
    <property type="match status" value="1"/>
</dbReference>
<feature type="compositionally biased region" description="Low complexity" evidence="5">
    <location>
        <begin position="8"/>
        <end position="22"/>
    </location>
</feature>
<evidence type="ECO:0000259" key="7">
    <source>
        <dbReference type="PROSITE" id="PS51192"/>
    </source>
</evidence>
<dbReference type="CDD" id="cd17917">
    <property type="entry name" value="DEXHc_RHA-like"/>
    <property type="match status" value="1"/>
</dbReference>
<dbReference type="Pfam" id="PF07717">
    <property type="entry name" value="OB_NTP_bind"/>
    <property type="match status" value="1"/>
</dbReference>
<dbReference type="SMART" id="SM00490">
    <property type="entry name" value="HELICc"/>
    <property type="match status" value="1"/>
</dbReference>
<reference evidence="9" key="1">
    <citation type="submission" date="2021-01" db="EMBL/GenBank/DDBJ databases">
        <authorList>
            <person name="Corre E."/>
            <person name="Pelletier E."/>
            <person name="Niang G."/>
            <person name="Scheremetjew M."/>
            <person name="Finn R."/>
            <person name="Kale V."/>
            <person name="Holt S."/>
            <person name="Cochrane G."/>
            <person name="Meng A."/>
            <person name="Brown T."/>
            <person name="Cohen L."/>
        </authorList>
    </citation>
    <scope>NUCLEOTIDE SEQUENCE</scope>
    <source>
        <strain evidence="9">CCAP 955/1</strain>
    </source>
</reference>
<dbReference type="InterPro" id="IPR011709">
    <property type="entry name" value="DEAD-box_helicase_OB_fold"/>
</dbReference>
<evidence type="ECO:0000313" key="9">
    <source>
        <dbReference type="EMBL" id="CAE0290425.1"/>
    </source>
</evidence>
<keyword evidence="2" id="KW-0378">Hydrolase</keyword>
<feature type="region of interest" description="Disordered" evidence="5">
    <location>
        <begin position="155"/>
        <end position="236"/>
    </location>
</feature>
<dbReference type="PROSITE" id="PS50908">
    <property type="entry name" value="RWD"/>
    <property type="match status" value="1"/>
</dbReference>
<dbReference type="PANTHER" id="PTHR18934:SF267">
    <property type="entry name" value="ATP-DEPENDENT RNA HELICASE YLR419W-RELATED"/>
    <property type="match status" value="1"/>
</dbReference>
<dbReference type="PROSITE" id="PS51192">
    <property type="entry name" value="HELICASE_ATP_BIND_1"/>
    <property type="match status" value="1"/>
</dbReference>
<evidence type="ECO:0000256" key="4">
    <source>
        <dbReference type="ARBA" id="ARBA00022840"/>
    </source>
</evidence>
<protein>
    <recommendedName>
        <fullName evidence="10">RNA helicase</fullName>
    </recommendedName>
</protein>
<dbReference type="InterPro" id="IPR027417">
    <property type="entry name" value="P-loop_NTPase"/>
</dbReference>
<dbReference type="GO" id="GO:0005524">
    <property type="term" value="F:ATP binding"/>
    <property type="evidence" value="ECO:0007669"/>
    <property type="project" value="UniProtKB-KW"/>
</dbReference>
<dbReference type="CDD" id="cd18791">
    <property type="entry name" value="SF2_C_RHA"/>
    <property type="match status" value="1"/>
</dbReference>
<dbReference type="InterPro" id="IPR059023">
    <property type="entry name" value="RNA_hel_CTD"/>
</dbReference>
<dbReference type="Pfam" id="PF05773">
    <property type="entry name" value="RWD"/>
    <property type="match status" value="1"/>
</dbReference>
<gene>
    <name evidence="9" type="ORF">SELO1098_LOCUS19270</name>
</gene>
<organism evidence="9">
    <name type="scientific">Spumella elongata</name>
    <dbReference type="NCBI Taxonomy" id="89044"/>
    <lineage>
        <taxon>Eukaryota</taxon>
        <taxon>Sar</taxon>
        <taxon>Stramenopiles</taxon>
        <taxon>Ochrophyta</taxon>
        <taxon>Chrysophyceae</taxon>
        <taxon>Chromulinales</taxon>
        <taxon>Chromulinaceae</taxon>
        <taxon>Spumella</taxon>
    </lineage>
</organism>
<evidence type="ECO:0000256" key="2">
    <source>
        <dbReference type="ARBA" id="ARBA00022801"/>
    </source>
</evidence>
<dbReference type="GO" id="GO:0003723">
    <property type="term" value="F:RNA binding"/>
    <property type="evidence" value="ECO:0007669"/>
    <property type="project" value="TreeGrafter"/>
</dbReference>
<evidence type="ECO:0000256" key="5">
    <source>
        <dbReference type="SAM" id="MobiDB-lite"/>
    </source>
</evidence>
<keyword evidence="1" id="KW-0547">Nucleotide-binding</keyword>
<evidence type="ECO:0000259" key="6">
    <source>
        <dbReference type="PROSITE" id="PS50908"/>
    </source>
</evidence>
<dbReference type="InterPro" id="IPR006575">
    <property type="entry name" value="RWD_dom"/>
</dbReference>
<dbReference type="SUPFAM" id="SSF54495">
    <property type="entry name" value="UBC-like"/>
    <property type="match status" value="1"/>
</dbReference>
<feature type="compositionally biased region" description="Low complexity" evidence="5">
    <location>
        <begin position="167"/>
        <end position="180"/>
    </location>
</feature>
<feature type="region of interest" description="Disordered" evidence="5">
    <location>
        <begin position="1"/>
        <end position="36"/>
    </location>
</feature>
<dbReference type="GO" id="GO:0004386">
    <property type="term" value="F:helicase activity"/>
    <property type="evidence" value="ECO:0007669"/>
    <property type="project" value="UniProtKB-KW"/>
</dbReference>
<evidence type="ECO:0000256" key="3">
    <source>
        <dbReference type="ARBA" id="ARBA00022806"/>
    </source>
</evidence>
<evidence type="ECO:0008006" key="10">
    <source>
        <dbReference type="Google" id="ProtNLM"/>
    </source>
</evidence>
<dbReference type="SMART" id="SM00591">
    <property type="entry name" value="RWD"/>
    <property type="match status" value="1"/>
</dbReference>
<feature type="compositionally biased region" description="Low complexity" evidence="5">
    <location>
        <begin position="869"/>
        <end position="892"/>
    </location>
</feature>
<dbReference type="Pfam" id="PF00270">
    <property type="entry name" value="DEAD"/>
    <property type="match status" value="1"/>
</dbReference>
<keyword evidence="4" id="KW-0067">ATP-binding</keyword>
<dbReference type="SMART" id="SM00487">
    <property type="entry name" value="DEXDc"/>
    <property type="match status" value="1"/>
</dbReference>
<feature type="domain" description="Helicase ATP-binding" evidence="7">
    <location>
        <begin position="937"/>
        <end position="1098"/>
    </location>
</feature>